<gene>
    <name evidence="1" type="ORF">ORQ98_02935</name>
</gene>
<accession>A0ABT5U630</accession>
<dbReference type="Proteomes" id="UP001528823">
    <property type="component" value="Unassembled WGS sequence"/>
</dbReference>
<keyword evidence="2" id="KW-1185">Reference proteome</keyword>
<dbReference type="EMBL" id="JAPMOU010000002">
    <property type="protein sequence ID" value="MDE1460918.1"/>
    <property type="molecule type" value="Genomic_DNA"/>
</dbReference>
<protein>
    <submittedName>
        <fullName evidence="1">Uncharacterized protein</fullName>
    </submittedName>
</protein>
<comment type="caution">
    <text evidence="1">The sequence shown here is derived from an EMBL/GenBank/DDBJ whole genome shotgun (WGS) entry which is preliminary data.</text>
</comment>
<sequence length="375" mass="40687">MQALGQHYATLYSADVAGVSFNIEEGYFIVNCTNMKLAFFGSVLYLIGCASMPDAKVQYYLPKSSADITVNQTVSCIDTSNPVVETTVGFEEKYFANLNQTKSINFSDLDTFYSTGSAEISFSKDGRLESFNSTSTSAVSDIVTTTISFLDAFGVLGNIQPADQVQSACEKINQVAGQNNGKQLPLSITLKSNIQFLEERKFKSSPFRITGYPQSFYDKIVPAVGTLSYVIDVSVPTPAKPVNAPNKGDRAIILVEPLVIPVKVILTSSVNRESTEYYAKISVPQWGTEYSIPVPKPPIFGSNTLNLNLHPSGKIKTLKYGTTNGAKDLGTTINSISEVLAETDAEKAAALKAEADVLAQQQRLLKCKTIPEECK</sequence>
<proteinExistence type="predicted"/>
<organism evidence="1 2">
    <name type="scientific">Spartinivicinus poritis</name>
    <dbReference type="NCBI Taxonomy" id="2994640"/>
    <lineage>
        <taxon>Bacteria</taxon>
        <taxon>Pseudomonadati</taxon>
        <taxon>Pseudomonadota</taxon>
        <taxon>Gammaproteobacteria</taxon>
        <taxon>Oceanospirillales</taxon>
        <taxon>Zooshikellaceae</taxon>
        <taxon>Spartinivicinus</taxon>
    </lineage>
</organism>
<reference evidence="1 2" key="1">
    <citation type="submission" date="2022-11" db="EMBL/GenBank/DDBJ databases">
        <title>Spartinivicinus poritis sp. nov., isolated from scleractinian coral Porites lutea.</title>
        <authorList>
            <person name="Zhang G."/>
            <person name="Cai L."/>
            <person name="Wei Q."/>
        </authorList>
    </citation>
    <scope>NUCLEOTIDE SEQUENCE [LARGE SCALE GENOMIC DNA]</scope>
    <source>
        <strain evidence="1 2">A2-2</strain>
    </source>
</reference>
<evidence type="ECO:0000313" key="2">
    <source>
        <dbReference type="Proteomes" id="UP001528823"/>
    </source>
</evidence>
<evidence type="ECO:0000313" key="1">
    <source>
        <dbReference type="EMBL" id="MDE1460918.1"/>
    </source>
</evidence>
<name>A0ABT5U630_9GAMM</name>
<dbReference type="RefSeq" id="WP_274687284.1">
    <property type="nucleotide sequence ID" value="NZ_JAPMOU010000002.1"/>
</dbReference>